<accession>A0A6M4GD95</accession>
<feature type="compositionally biased region" description="Basic and acidic residues" evidence="5">
    <location>
        <begin position="36"/>
        <end position="54"/>
    </location>
</feature>
<name>A0A6M4GD95_SPHYA</name>
<organism evidence="7 8">
    <name type="scientific">Sphingobium yanoikuyae</name>
    <name type="common">Sphingomonas yanoikuyae</name>
    <dbReference type="NCBI Taxonomy" id="13690"/>
    <lineage>
        <taxon>Bacteria</taxon>
        <taxon>Pseudomonadati</taxon>
        <taxon>Pseudomonadota</taxon>
        <taxon>Alphaproteobacteria</taxon>
        <taxon>Sphingomonadales</taxon>
        <taxon>Sphingomonadaceae</taxon>
        <taxon>Sphingobium</taxon>
    </lineage>
</organism>
<proteinExistence type="inferred from homology"/>
<gene>
    <name evidence="7" type="ORF">HH800_04585</name>
</gene>
<comment type="similarity">
    <text evidence="2">Belongs to the rickettsiale 17 kDa surface antigen family.</text>
</comment>
<sequence>MALAALAMLPLGACASDNYGGGYGYDRPGGYNRPSGGRDRDRRPPRRHLGDNDQIYRDRDGRYYCKRDDGTTGTIVGALAGGVLGNVIAPGGSKTLGTILGGAGGALAGRAIDKNDINCE</sequence>
<evidence type="ECO:0000256" key="1">
    <source>
        <dbReference type="ARBA" id="ARBA00004459"/>
    </source>
</evidence>
<evidence type="ECO:0000259" key="6">
    <source>
        <dbReference type="Pfam" id="PF05433"/>
    </source>
</evidence>
<evidence type="ECO:0000256" key="4">
    <source>
        <dbReference type="ARBA" id="ARBA00023288"/>
    </source>
</evidence>
<evidence type="ECO:0000256" key="2">
    <source>
        <dbReference type="ARBA" id="ARBA00008681"/>
    </source>
</evidence>
<keyword evidence="4" id="KW-0449">Lipoprotein</keyword>
<feature type="region of interest" description="Disordered" evidence="5">
    <location>
        <begin position="25"/>
        <end position="54"/>
    </location>
</feature>
<evidence type="ECO:0000313" key="7">
    <source>
        <dbReference type="EMBL" id="QJR05279.1"/>
    </source>
</evidence>
<feature type="domain" description="Glycine zipper 2TM" evidence="6">
    <location>
        <begin position="73"/>
        <end position="112"/>
    </location>
</feature>
<dbReference type="InterPro" id="IPR008816">
    <property type="entry name" value="Gly_zipper_2TM_dom"/>
</dbReference>
<dbReference type="Proteomes" id="UP000502611">
    <property type="component" value="Chromosome"/>
</dbReference>
<evidence type="ECO:0000256" key="3">
    <source>
        <dbReference type="ARBA" id="ARBA00015281"/>
    </source>
</evidence>
<protein>
    <recommendedName>
        <fullName evidence="3">17 kDa surface antigen</fullName>
    </recommendedName>
</protein>
<evidence type="ECO:0000313" key="8">
    <source>
        <dbReference type="Proteomes" id="UP000502611"/>
    </source>
</evidence>
<feature type="compositionally biased region" description="Low complexity" evidence="5">
    <location>
        <begin position="25"/>
        <end position="35"/>
    </location>
</feature>
<comment type="subcellular location">
    <subcellularLocation>
        <location evidence="1">Cell outer membrane</location>
        <topology evidence="1">Lipid-anchor</topology>
    </subcellularLocation>
</comment>
<dbReference type="AlphaFoldDB" id="A0A6M4GD95"/>
<dbReference type="GO" id="GO:0009279">
    <property type="term" value="C:cell outer membrane"/>
    <property type="evidence" value="ECO:0007669"/>
    <property type="project" value="UniProtKB-SubCell"/>
</dbReference>
<dbReference type="EMBL" id="CP053021">
    <property type="protein sequence ID" value="QJR05279.1"/>
    <property type="molecule type" value="Genomic_DNA"/>
</dbReference>
<reference evidence="7 8" key="1">
    <citation type="submission" date="2020-04" db="EMBL/GenBank/DDBJ databases">
        <title>The Whole Genome Analysis of High salt-tolerant Sphingobium yanoikuyae YC-XJ2 with Aryl organophosphorus flame retardants (aryl-OPFRs)-degrading capacity and characteristics of Related phosphotriesterase.</title>
        <authorList>
            <person name="Li X."/>
        </authorList>
    </citation>
    <scope>NUCLEOTIDE SEQUENCE [LARGE SCALE GENOMIC DNA]</scope>
    <source>
        <strain evidence="7 8">YC-XJ2</strain>
    </source>
</reference>
<dbReference type="Pfam" id="PF05433">
    <property type="entry name" value="Rick_17kDa_Anti"/>
    <property type="match status" value="1"/>
</dbReference>
<evidence type="ECO:0000256" key="5">
    <source>
        <dbReference type="SAM" id="MobiDB-lite"/>
    </source>
</evidence>